<proteinExistence type="predicted"/>
<name>A0A4U1BLE5_9GAMM</name>
<organism evidence="1 2">
    <name type="scientific">Ferrimonas aestuarii</name>
    <dbReference type="NCBI Taxonomy" id="2569539"/>
    <lineage>
        <taxon>Bacteria</taxon>
        <taxon>Pseudomonadati</taxon>
        <taxon>Pseudomonadota</taxon>
        <taxon>Gammaproteobacteria</taxon>
        <taxon>Alteromonadales</taxon>
        <taxon>Ferrimonadaceae</taxon>
        <taxon>Ferrimonas</taxon>
    </lineage>
</organism>
<dbReference type="RefSeq" id="WP_136863891.1">
    <property type="nucleotide sequence ID" value="NZ_SWCJ01000010.1"/>
</dbReference>
<accession>A0A4U1BLE5</accession>
<evidence type="ECO:0000313" key="1">
    <source>
        <dbReference type="EMBL" id="TKB53909.1"/>
    </source>
</evidence>
<protein>
    <submittedName>
        <fullName evidence="1">YfcL family protein</fullName>
    </submittedName>
</protein>
<dbReference type="AlphaFoldDB" id="A0A4U1BLE5"/>
<dbReference type="Pfam" id="PF08891">
    <property type="entry name" value="YfcL"/>
    <property type="match status" value="1"/>
</dbReference>
<dbReference type="Proteomes" id="UP000305675">
    <property type="component" value="Unassembled WGS sequence"/>
</dbReference>
<dbReference type="OrthoDB" id="5600394at2"/>
<dbReference type="EMBL" id="SWCJ01000010">
    <property type="protein sequence ID" value="TKB53909.1"/>
    <property type="molecule type" value="Genomic_DNA"/>
</dbReference>
<evidence type="ECO:0000313" key="2">
    <source>
        <dbReference type="Proteomes" id="UP000305675"/>
    </source>
</evidence>
<dbReference type="InterPro" id="IPR014987">
    <property type="entry name" value="UPF_YfcL"/>
</dbReference>
<comment type="caution">
    <text evidence="1">The sequence shown here is derived from an EMBL/GenBank/DDBJ whole genome shotgun (WGS) entry which is preliminary data.</text>
</comment>
<reference evidence="1 2" key="1">
    <citation type="submission" date="2019-04" db="EMBL/GenBank/DDBJ databases">
        <authorList>
            <person name="Hwang J.C."/>
        </authorList>
    </citation>
    <scope>NUCLEOTIDE SEQUENCE [LARGE SCALE GENOMIC DNA]</scope>
    <source>
        <strain evidence="1 2">IMCC35002</strain>
    </source>
</reference>
<sequence length="88" mass="9804">MLEQLEQQAHEWMADKVQHGSDDDVFASGYLQGHLALSLNEIEGDADVLAHLETDMADRLQQASSELAPEDLALVQASWQELLTTLRD</sequence>
<keyword evidence="2" id="KW-1185">Reference proteome</keyword>
<gene>
    <name evidence="1" type="ORF">FCL42_13190</name>
</gene>